<accession>A0A645CJG3</accession>
<dbReference type="PANTHER" id="PTHR43280:SF2">
    <property type="entry name" value="HTH-TYPE TRANSCRIPTIONAL REGULATOR EXSA"/>
    <property type="match status" value="1"/>
</dbReference>
<evidence type="ECO:0000256" key="1">
    <source>
        <dbReference type="ARBA" id="ARBA00023015"/>
    </source>
</evidence>
<reference evidence="5" key="1">
    <citation type="submission" date="2019-08" db="EMBL/GenBank/DDBJ databases">
        <authorList>
            <person name="Kucharzyk K."/>
            <person name="Murdoch R.W."/>
            <person name="Higgins S."/>
            <person name="Loffler F."/>
        </authorList>
    </citation>
    <scope>NUCLEOTIDE SEQUENCE</scope>
</reference>
<dbReference type="CDD" id="cd02208">
    <property type="entry name" value="cupin_RmlC-like"/>
    <property type="match status" value="1"/>
</dbReference>
<dbReference type="GO" id="GO:0003700">
    <property type="term" value="F:DNA-binding transcription factor activity"/>
    <property type="evidence" value="ECO:0007669"/>
    <property type="project" value="InterPro"/>
</dbReference>
<dbReference type="PROSITE" id="PS01124">
    <property type="entry name" value="HTH_ARAC_FAMILY_2"/>
    <property type="match status" value="1"/>
</dbReference>
<dbReference type="InterPro" id="IPR009057">
    <property type="entry name" value="Homeodomain-like_sf"/>
</dbReference>
<feature type="domain" description="HTH araC/xylS-type" evidence="4">
    <location>
        <begin position="158"/>
        <end position="256"/>
    </location>
</feature>
<protein>
    <submittedName>
        <fullName evidence="5">HTH-type transcriptional activator RhaR</fullName>
    </submittedName>
</protein>
<dbReference type="EMBL" id="VSSQ01027712">
    <property type="protein sequence ID" value="MPM77091.1"/>
    <property type="molecule type" value="Genomic_DNA"/>
</dbReference>
<dbReference type="Gene3D" id="1.10.10.60">
    <property type="entry name" value="Homeodomain-like"/>
    <property type="match status" value="2"/>
</dbReference>
<dbReference type="InterPro" id="IPR011051">
    <property type="entry name" value="RmlC_Cupin_sf"/>
</dbReference>
<evidence type="ECO:0000259" key="4">
    <source>
        <dbReference type="PROSITE" id="PS01124"/>
    </source>
</evidence>
<comment type="caution">
    <text evidence="5">The sequence shown here is derived from an EMBL/GenBank/DDBJ whole genome shotgun (WGS) entry which is preliminary data.</text>
</comment>
<dbReference type="Gene3D" id="2.60.120.10">
    <property type="entry name" value="Jelly Rolls"/>
    <property type="match status" value="1"/>
</dbReference>
<dbReference type="InterPro" id="IPR014710">
    <property type="entry name" value="RmlC-like_jellyroll"/>
</dbReference>
<dbReference type="InterPro" id="IPR018060">
    <property type="entry name" value="HTH_AraC"/>
</dbReference>
<sequence>MAKQERRYFDKGAKVWIHCYENLKNVAHWHFENELVVCQTGTAKLMIDGYFYGIEKGECAFFRAESVHSISAAPGSRLAVAQFDNILSPVSCLKKPVFKDQYDAVPRMFELYRESQKKAPFYIEKMNATITSLLVDIFRGEEHSAGHYHLQPLIARYKQLLEKMEEHCDEFNFCDAAPFMNMSKAYFSRYFKQMTGLTFSQYSNVLRIDRAVNLLSQNPDITMTNLMAECGFNTLRNFNRVFKNITGFSPTQLPAGFSLNCRTLLNEKSTFDPTLASSIVLTG</sequence>
<keyword evidence="1" id="KW-0805">Transcription regulation</keyword>
<dbReference type="Pfam" id="PF12833">
    <property type="entry name" value="HTH_18"/>
    <property type="match status" value="1"/>
</dbReference>
<name>A0A645CJG3_9ZZZZ</name>
<dbReference type="PANTHER" id="PTHR43280">
    <property type="entry name" value="ARAC-FAMILY TRANSCRIPTIONAL REGULATOR"/>
    <property type="match status" value="1"/>
</dbReference>
<dbReference type="SUPFAM" id="SSF51182">
    <property type="entry name" value="RmlC-like cupins"/>
    <property type="match status" value="1"/>
</dbReference>
<organism evidence="5">
    <name type="scientific">bioreactor metagenome</name>
    <dbReference type="NCBI Taxonomy" id="1076179"/>
    <lineage>
        <taxon>unclassified sequences</taxon>
        <taxon>metagenomes</taxon>
        <taxon>ecological metagenomes</taxon>
    </lineage>
</organism>
<evidence type="ECO:0000313" key="5">
    <source>
        <dbReference type="EMBL" id="MPM77091.1"/>
    </source>
</evidence>
<gene>
    <name evidence="5" type="primary">rhaR_126</name>
    <name evidence="5" type="ORF">SDC9_124091</name>
</gene>
<proteinExistence type="predicted"/>
<keyword evidence="3" id="KW-0804">Transcription</keyword>
<dbReference type="SUPFAM" id="SSF46689">
    <property type="entry name" value="Homeodomain-like"/>
    <property type="match status" value="2"/>
</dbReference>
<evidence type="ECO:0000256" key="3">
    <source>
        <dbReference type="ARBA" id="ARBA00023163"/>
    </source>
</evidence>
<dbReference type="AlphaFoldDB" id="A0A645CJG3"/>
<dbReference type="SMART" id="SM00342">
    <property type="entry name" value="HTH_ARAC"/>
    <property type="match status" value="1"/>
</dbReference>
<keyword evidence="2" id="KW-0238">DNA-binding</keyword>
<evidence type="ECO:0000256" key="2">
    <source>
        <dbReference type="ARBA" id="ARBA00023125"/>
    </source>
</evidence>
<dbReference type="GO" id="GO:0043565">
    <property type="term" value="F:sequence-specific DNA binding"/>
    <property type="evidence" value="ECO:0007669"/>
    <property type="project" value="InterPro"/>
</dbReference>